<evidence type="ECO:0008006" key="4">
    <source>
        <dbReference type="Google" id="ProtNLM"/>
    </source>
</evidence>
<keyword evidence="3" id="KW-1185">Reference proteome</keyword>
<dbReference type="PANTHER" id="PTHR36519:SF9">
    <property type="entry name" value="EB DOMAIN-CONTAINING PROTEIN-RELATED"/>
    <property type="match status" value="1"/>
</dbReference>
<gene>
    <name evidence="2" type="ORF">BDV36DRAFT_297492</name>
</gene>
<sequence length="321" mass="35624">MMLYIISLFFLCNLVASLNPVLNVQDDGGKQLPKFLCTIRSLFVMTERPSHTSTASSISQPCRDLDNQDHCEPVSNWLTGDTNEDDERICFSNADCSINFHCHLGHCIRTPRDSFKRVVRDNLQGKYCVLFIPFSEGRVNQNLTPSPALQLASVEPVSTVLQGTIAGVEAASRSPVPLPSHFSIETTMVNSPLADAQRCKHVTDCPQGKWCMDGFCWPFDQSTKLAARGIDIENSDDLKTRQRCHLHVHCGPTGLCIHGWCQYVSNAMSQDDTESVGVGNEVTEERDMLGPRKCTSDRECYPRALCVNGRCNHSHGGEDDS</sequence>
<accession>A0ABQ6WFV2</accession>
<dbReference type="PANTHER" id="PTHR36519">
    <property type="entry name" value="FIP (FUNGUS-INDUCED PROTEIN) RELATED-RELATED"/>
    <property type="match status" value="1"/>
</dbReference>
<protein>
    <recommendedName>
        <fullName evidence="4">Dickkopf N-terminal cysteine-rich domain-containing protein</fullName>
    </recommendedName>
</protein>
<keyword evidence="1" id="KW-0732">Signal</keyword>
<dbReference type="EMBL" id="ML735758">
    <property type="protein sequence ID" value="KAE8415980.1"/>
    <property type="molecule type" value="Genomic_DNA"/>
</dbReference>
<evidence type="ECO:0000313" key="2">
    <source>
        <dbReference type="EMBL" id="KAE8415980.1"/>
    </source>
</evidence>
<organism evidence="2 3">
    <name type="scientific">Aspergillus pseudocaelatus</name>
    <dbReference type="NCBI Taxonomy" id="1825620"/>
    <lineage>
        <taxon>Eukaryota</taxon>
        <taxon>Fungi</taxon>
        <taxon>Dikarya</taxon>
        <taxon>Ascomycota</taxon>
        <taxon>Pezizomycotina</taxon>
        <taxon>Eurotiomycetes</taxon>
        <taxon>Eurotiomycetidae</taxon>
        <taxon>Eurotiales</taxon>
        <taxon>Aspergillaceae</taxon>
        <taxon>Aspergillus</taxon>
        <taxon>Aspergillus subgen. Circumdati</taxon>
    </lineage>
</organism>
<dbReference type="Proteomes" id="UP000325395">
    <property type="component" value="Unassembled WGS sequence"/>
</dbReference>
<name>A0ABQ6WFV2_9EURO</name>
<feature type="signal peptide" evidence="1">
    <location>
        <begin position="1"/>
        <end position="17"/>
    </location>
</feature>
<reference evidence="2 3" key="1">
    <citation type="submission" date="2019-04" db="EMBL/GenBank/DDBJ databases">
        <authorList>
            <consortium name="DOE Joint Genome Institute"/>
            <person name="Mondo S."/>
            <person name="Kjaerbolling I."/>
            <person name="Vesth T."/>
            <person name="Frisvad J.C."/>
            <person name="Nybo J.L."/>
            <person name="Theobald S."/>
            <person name="Kildgaard S."/>
            <person name="Isbrandt T."/>
            <person name="Kuo A."/>
            <person name="Sato A."/>
            <person name="Lyhne E.K."/>
            <person name="Kogle M.E."/>
            <person name="Wiebenga A."/>
            <person name="Kun R.S."/>
            <person name="Lubbers R.J."/>
            <person name="Makela M.R."/>
            <person name="Barry K."/>
            <person name="Chovatia M."/>
            <person name="Clum A."/>
            <person name="Daum C."/>
            <person name="Haridas S."/>
            <person name="He G."/>
            <person name="LaButti K."/>
            <person name="Lipzen A."/>
            <person name="Riley R."/>
            <person name="Salamov A."/>
            <person name="Simmons B.A."/>
            <person name="Magnuson J.K."/>
            <person name="Henrissat B."/>
            <person name="Mortensen U.H."/>
            <person name="Larsen T.O."/>
            <person name="Devries R.P."/>
            <person name="Grigoriev I.V."/>
            <person name="Machida M."/>
            <person name="Baker S.E."/>
            <person name="Andersen M.R."/>
            <person name="Cantor M.N."/>
            <person name="Hua S.X."/>
        </authorList>
    </citation>
    <scope>NUCLEOTIDE SEQUENCE [LARGE SCALE GENOMIC DNA]</scope>
    <source>
        <strain evidence="2 3">CBS 117616</strain>
    </source>
</reference>
<proteinExistence type="predicted"/>
<evidence type="ECO:0000313" key="3">
    <source>
        <dbReference type="Proteomes" id="UP000325395"/>
    </source>
</evidence>
<feature type="chain" id="PRO_5046893092" description="Dickkopf N-terminal cysteine-rich domain-containing protein" evidence="1">
    <location>
        <begin position="18"/>
        <end position="321"/>
    </location>
</feature>
<evidence type="ECO:0000256" key="1">
    <source>
        <dbReference type="SAM" id="SignalP"/>
    </source>
</evidence>